<proteinExistence type="predicted"/>
<feature type="signal peptide" evidence="1">
    <location>
        <begin position="1"/>
        <end position="17"/>
    </location>
</feature>
<feature type="chain" id="PRO_5040147949" evidence="1">
    <location>
        <begin position="18"/>
        <end position="140"/>
    </location>
</feature>
<dbReference type="PANTHER" id="PTHR35186:SF4">
    <property type="entry name" value="PRION-INHIBITION AND PROPAGATION HELO DOMAIN-CONTAINING PROTEIN"/>
    <property type="match status" value="1"/>
</dbReference>
<keyword evidence="3" id="KW-1185">Reference proteome</keyword>
<sequence>MEVLSLVIGIVPLLVSAVENYEVTFEPFVIFCRYSKEMKNFKTKLEVQQRVFLNECQLLLRMVGGELVVIQKDPNHHHRSDSGVSEQLAELIGSSYDSCRSIVVLMNETLEKIKKETSGFDDVLDNEAAKQDQFLQAPAY</sequence>
<dbReference type="EMBL" id="CAJVRM010000044">
    <property type="protein sequence ID" value="CAG8972378.1"/>
    <property type="molecule type" value="Genomic_DNA"/>
</dbReference>
<reference evidence="2" key="1">
    <citation type="submission" date="2021-07" db="EMBL/GenBank/DDBJ databases">
        <authorList>
            <person name="Durling M."/>
        </authorList>
    </citation>
    <scope>NUCLEOTIDE SEQUENCE</scope>
</reference>
<accession>A0A9N9LEP1</accession>
<comment type="caution">
    <text evidence="2">The sequence shown here is derived from an EMBL/GenBank/DDBJ whole genome shotgun (WGS) entry which is preliminary data.</text>
</comment>
<dbReference type="AlphaFoldDB" id="A0A9N9LEP1"/>
<evidence type="ECO:0000313" key="3">
    <source>
        <dbReference type="Proteomes" id="UP000701801"/>
    </source>
</evidence>
<name>A0A9N9LEP1_9HELO</name>
<evidence type="ECO:0000313" key="2">
    <source>
        <dbReference type="EMBL" id="CAG8972378.1"/>
    </source>
</evidence>
<evidence type="ECO:0000256" key="1">
    <source>
        <dbReference type="SAM" id="SignalP"/>
    </source>
</evidence>
<protein>
    <submittedName>
        <fullName evidence="2">Uncharacterized protein</fullName>
    </submittedName>
</protein>
<dbReference type="Proteomes" id="UP000701801">
    <property type="component" value="Unassembled WGS sequence"/>
</dbReference>
<gene>
    <name evidence="2" type="ORF">HYALB_00007131</name>
</gene>
<dbReference type="PANTHER" id="PTHR35186">
    <property type="entry name" value="ANK_REP_REGION DOMAIN-CONTAINING PROTEIN"/>
    <property type="match status" value="1"/>
</dbReference>
<dbReference type="OrthoDB" id="5331891at2759"/>
<organism evidence="2 3">
    <name type="scientific">Hymenoscyphus albidus</name>
    <dbReference type="NCBI Taxonomy" id="595503"/>
    <lineage>
        <taxon>Eukaryota</taxon>
        <taxon>Fungi</taxon>
        <taxon>Dikarya</taxon>
        <taxon>Ascomycota</taxon>
        <taxon>Pezizomycotina</taxon>
        <taxon>Leotiomycetes</taxon>
        <taxon>Helotiales</taxon>
        <taxon>Helotiaceae</taxon>
        <taxon>Hymenoscyphus</taxon>
    </lineage>
</organism>
<keyword evidence="1" id="KW-0732">Signal</keyword>